<organism evidence="2 3">
    <name type="scientific">Actinomadura napierensis</name>
    <dbReference type="NCBI Taxonomy" id="267854"/>
    <lineage>
        <taxon>Bacteria</taxon>
        <taxon>Bacillati</taxon>
        <taxon>Actinomycetota</taxon>
        <taxon>Actinomycetes</taxon>
        <taxon>Streptosporangiales</taxon>
        <taxon>Thermomonosporaceae</taxon>
        <taxon>Actinomadura</taxon>
    </lineage>
</organism>
<protein>
    <submittedName>
        <fullName evidence="2">Uncharacterized protein</fullName>
    </submittedName>
</protein>
<proteinExistence type="predicted"/>
<accession>A0ABN2ZML1</accession>
<evidence type="ECO:0000313" key="3">
    <source>
        <dbReference type="Proteomes" id="UP001501020"/>
    </source>
</evidence>
<sequence length="71" mass="7437">MPPQPSSDPVAYSTPTVAAMATGTARGGIRLAFSPLIAPCPFLPRGELTVPRGRGGVPEGTWVRRPHRSQG</sequence>
<name>A0ABN2ZML1_9ACTN</name>
<evidence type="ECO:0000256" key="1">
    <source>
        <dbReference type="SAM" id="MobiDB-lite"/>
    </source>
</evidence>
<dbReference type="Proteomes" id="UP001501020">
    <property type="component" value="Unassembled WGS sequence"/>
</dbReference>
<evidence type="ECO:0000313" key="2">
    <source>
        <dbReference type="EMBL" id="GAA2144550.1"/>
    </source>
</evidence>
<feature type="region of interest" description="Disordered" evidence="1">
    <location>
        <begin position="51"/>
        <end position="71"/>
    </location>
</feature>
<dbReference type="EMBL" id="BAAAMR010000039">
    <property type="protein sequence ID" value="GAA2144550.1"/>
    <property type="molecule type" value="Genomic_DNA"/>
</dbReference>
<comment type="caution">
    <text evidence="2">The sequence shown here is derived from an EMBL/GenBank/DDBJ whole genome shotgun (WGS) entry which is preliminary data.</text>
</comment>
<gene>
    <name evidence="2" type="ORF">GCM10009727_44360</name>
</gene>
<keyword evidence="3" id="KW-1185">Reference proteome</keyword>
<reference evidence="2 3" key="1">
    <citation type="journal article" date="2019" name="Int. J. Syst. Evol. Microbiol.">
        <title>The Global Catalogue of Microorganisms (GCM) 10K type strain sequencing project: providing services to taxonomists for standard genome sequencing and annotation.</title>
        <authorList>
            <consortium name="The Broad Institute Genomics Platform"/>
            <consortium name="The Broad Institute Genome Sequencing Center for Infectious Disease"/>
            <person name="Wu L."/>
            <person name="Ma J."/>
        </authorList>
    </citation>
    <scope>NUCLEOTIDE SEQUENCE [LARGE SCALE GENOMIC DNA]</scope>
    <source>
        <strain evidence="2 3">JCM 13850</strain>
    </source>
</reference>